<keyword evidence="2" id="KW-0472">Membrane</keyword>
<keyword evidence="2" id="KW-0812">Transmembrane</keyword>
<evidence type="ECO:0000256" key="1">
    <source>
        <dbReference type="SAM" id="MobiDB-lite"/>
    </source>
</evidence>
<feature type="transmembrane region" description="Helical" evidence="2">
    <location>
        <begin position="12"/>
        <end position="31"/>
    </location>
</feature>
<dbReference type="Proteomes" id="UP001207654">
    <property type="component" value="Unassembled WGS sequence"/>
</dbReference>
<feature type="region of interest" description="Disordered" evidence="1">
    <location>
        <begin position="39"/>
        <end position="95"/>
    </location>
</feature>
<protein>
    <submittedName>
        <fullName evidence="3">Uncharacterized protein</fullName>
    </submittedName>
</protein>
<dbReference type="RefSeq" id="WP_267535909.1">
    <property type="nucleotide sequence ID" value="NZ_JAPNKA010000001.1"/>
</dbReference>
<dbReference type="EMBL" id="JAPNKA010000001">
    <property type="protein sequence ID" value="MCY1077056.1"/>
    <property type="molecule type" value="Genomic_DNA"/>
</dbReference>
<proteinExistence type="predicted"/>
<evidence type="ECO:0000313" key="4">
    <source>
        <dbReference type="Proteomes" id="UP001207654"/>
    </source>
</evidence>
<reference evidence="3 4" key="1">
    <citation type="submission" date="2022-11" db="EMBL/GenBank/DDBJ databases">
        <title>Minimal conservation of predation-associated metabolite biosynthetic gene clusters underscores biosynthetic potential of Myxococcota including descriptions for ten novel species: Archangium lansinium sp. nov., Myxococcus landrumus sp. nov., Nannocystis bai.</title>
        <authorList>
            <person name="Ahearne A."/>
            <person name="Stevens C."/>
            <person name="Phillips K."/>
        </authorList>
    </citation>
    <scope>NUCLEOTIDE SEQUENCE [LARGE SCALE GENOMIC DNA]</scope>
    <source>
        <strain evidence="3 4">MIWBW</strain>
    </source>
</reference>
<evidence type="ECO:0000256" key="2">
    <source>
        <dbReference type="SAM" id="Phobius"/>
    </source>
</evidence>
<sequence length="142" mass="15164">MTREDRRDLGWLGLWVAVYGLAFAPVLHAIYGHGGALPSSEAPAAQVWVSHQRAEAPEPPAPHDESKPHSHGPAGHHEEHPDKPAGHTHGAGSVEHLQAVALPSLALPPFLVFWVNVGTQNLGQERAQPGEPLRPTAMPQAP</sequence>
<keyword evidence="4" id="KW-1185">Reference proteome</keyword>
<name>A0ABT4A5W7_9BACT</name>
<accession>A0ABT4A5W7</accession>
<gene>
    <name evidence="3" type="ORF">OV287_21485</name>
</gene>
<organism evidence="3 4">
    <name type="scientific">Archangium lansingense</name>
    <dbReference type="NCBI Taxonomy" id="2995310"/>
    <lineage>
        <taxon>Bacteria</taxon>
        <taxon>Pseudomonadati</taxon>
        <taxon>Myxococcota</taxon>
        <taxon>Myxococcia</taxon>
        <taxon>Myxococcales</taxon>
        <taxon>Cystobacterineae</taxon>
        <taxon>Archangiaceae</taxon>
        <taxon>Archangium</taxon>
    </lineage>
</organism>
<keyword evidence="2" id="KW-1133">Transmembrane helix</keyword>
<feature type="compositionally biased region" description="Basic and acidic residues" evidence="1">
    <location>
        <begin position="52"/>
        <end position="68"/>
    </location>
</feature>
<feature type="compositionally biased region" description="Basic and acidic residues" evidence="1">
    <location>
        <begin position="75"/>
        <end position="85"/>
    </location>
</feature>
<comment type="caution">
    <text evidence="3">The sequence shown here is derived from an EMBL/GenBank/DDBJ whole genome shotgun (WGS) entry which is preliminary data.</text>
</comment>
<evidence type="ECO:0000313" key="3">
    <source>
        <dbReference type="EMBL" id="MCY1077056.1"/>
    </source>
</evidence>